<keyword evidence="2" id="KW-1185">Reference proteome</keyword>
<gene>
    <name evidence="1" type="ORF">EJB05_52892</name>
</gene>
<sequence>MTRRRRRVAVAVWSCSGDGERTTKCLHRAPSTAMSQTEELLRRELHFMDGPVTDASCRIVALAMEFFLIKLLELRLCLRLEQEGPSQRSRATSMDTMLAPMGELPSPYAGKPTMISVDLLLESMHQHVQL</sequence>
<comment type="caution">
    <text evidence="1">The sequence shown here is derived from an EMBL/GenBank/DDBJ whole genome shotgun (WGS) entry which is preliminary data.</text>
</comment>
<reference evidence="1 2" key="1">
    <citation type="journal article" date="2019" name="Sci. Rep.">
        <title>A high-quality genome of Eragrostis curvula grass provides insights into Poaceae evolution and supports new strategies to enhance forage quality.</title>
        <authorList>
            <person name="Carballo J."/>
            <person name="Santos B.A.C.M."/>
            <person name="Zappacosta D."/>
            <person name="Garbus I."/>
            <person name="Selva J.P."/>
            <person name="Gallo C.A."/>
            <person name="Diaz A."/>
            <person name="Albertini E."/>
            <person name="Caccamo M."/>
            <person name="Echenique V."/>
        </authorList>
    </citation>
    <scope>NUCLEOTIDE SEQUENCE [LARGE SCALE GENOMIC DNA]</scope>
    <source>
        <strain evidence="2">cv. Victoria</strain>
        <tissue evidence="1">Leaf</tissue>
    </source>
</reference>
<dbReference type="Proteomes" id="UP000324897">
    <property type="component" value="Unassembled WGS sequence"/>
</dbReference>
<evidence type="ECO:0000313" key="1">
    <source>
        <dbReference type="EMBL" id="TVU01661.1"/>
    </source>
</evidence>
<name>A0A5J9SRP0_9POAL</name>
<proteinExistence type="predicted"/>
<dbReference type="AlphaFoldDB" id="A0A5J9SRP0"/>
<evidence type="ECO:0000313" key="2">
    <source>
        <dbReference type="Proteomes" id="UP000324897"/>
    </source>
</evidence>
<dbReference type="EMBL" id="RWGY01000409">
    <property type="protein sequence ID" value="TVU01661.1"/>
    <property type="molecule type" value="Genomic_DNA"/>
</dbReference>
<feature type="non-terminal residue" evidence="1">
    <location>
        <position position="1"/>
    </location>
</feature>
<dbReference type="Gramene" id="TVU01661">
    <property type="protein sequence ID" value="TVU01661"/>
    <property type="gene ID" value="EJB05_52892"/>
</dbReference>
<accession>A0A5J9SRP0</accession>
<protein>
    <submittedName>
        <fullName evidence="1">Uncharacterized protein</fullName>
    </submittedName>
</protein>
<organism evidence="1 2">
    <name type="scientific">Eragrostis curvula</name>
    <name type="common">weeping love grass</name>
    <dbReference type="NCBI Taxonomy" id="38414"/>
    <lineage>
        <taxon>Eukaryota</taxon>
        <taxon>Viridiplantae</taxon>
        <taxon>Streptophyta</taxon>
        <taxon>Embryophyta</taxon>
        <taxon>Tracheophyta</taxon>
        <taxon>Spermatophyta</taxon>
        <taxon>Magnoliopsida</taxon>
        <taxon>Liliopsida</taxon>
        <taxon>Poales</taxon>
        <taxon>Poaceae</taxon>
        <taxon>PACMAD clade</taxon>
        <taxon>Chloridoideae</taxon>
        <taxon>Eragrostideae</taxon>
        <taxon>Eragrostidinae</taxon>
        <taxon>Eragrostis</taxon>
    </lineage>
</organism>